<evidence type="ECO:0000313" key="2">
    <source>
        <dbReference type="Proteomes" id="UP000821845"/>
    </source>
</evidence>
<comment type="caution">
    <text evidence="1">The sequence shown here is derived from an EMBL/GenBank/DDBJ whole genome shotgun (WGS) entry which is preliminary data.</text>
</comment>
<organism evidence="1 2">
    <name type="scientific">Hyalomma asiaticum</name>
    <name type="common">Tick</name>
    <dbReference type="NCBI Taxonomy" id="266040"/>
    <lineage>
        <taxon>Eukaryota</taxon>
        <taxon>Metazoa</taxon>
        <taxon>Ecdysozoa</taxon>
        <taxon>Arthropoda</taxon>
        <taxon>Chelicerata</taxon>
        <taxon>Arachnida</taxon>
        <taxon>Acari</taxon>
        <taxon>Parasitiformes</taxon>
        <taxon>Ixodida</taxon>
        <taxon>Ixodoidea</taxon>
        <taxon>Ixodidae</taxon>
        <taxon>Hyalomminae</taxon>
        <taxon>Hyalomma</taxon>
    </lineage>
</organism>
<accession>A0ACB7T6J8</accession>
<keyword evidence="2" id="KW-1185">Reference proteome</keyword>
<sequence>MASQELQRGSNAGSMAWSENPGISTLHSSKSTPIEHERFFNLVERRSRKRRAKMADAASPGRSTQQNAYANAAALHGGSARTPGPVWKPKPLPRLHLEGFVIILKPRVTVAPKDVYQHAELEAAYTAYLGTQAAASLSLLPA</sequence>
<dbReference type="EMBL" id="CM023490">
    <property type="protein sequence ID" value="KAH6942688.1"/>
    <property type="molecule type" value="Genomic_DNA"/>
</dbReference>
<protein>
    <submittedName>
        <fullName evidence="1">Uncharacterized protein</fullName>
    </submittedName>
</protein>
<proteinExistence type="predicted"/>
<evidence type="ECO:0000313" key="1">
    <source>
        <dbReference type="EMBL" id="KAH6942688.1"/>
    </source>
</evidence>
<dbReference type="Proteomes" id="UP000821845">
    <property type="component" value="Chromosome 10"/>
</dbReference>
<name>A0ACB7T6J8_HYAAI</name>
<reference evidence="1" key="1">
    <citation type="submission" date="2020-05" db="EMBL/GenBank/DDBJ databases">
        <title>Large-scale comparative analyses of tick genomes elucidate their genetic diversity and vector capacities.</title>
        <authorList>
            <person name="Jia N."/>
            <person name="Wang J."/>
            <person name="Shi W."/>
            <person name="Du L."/>
            <person name="Sun Y."/>
            <person name="Zhan W."/>
            <person name="Jiang J."/>
            <person name="Wang Q."/>
            <person name="Zhang B."/>
            <person name="Ji P."/>
            <person name="Sakyi L.B."/>
            <person name="Cui X."/>
            <person name="Yuan T."/>
            <person name="Jiang B."/>
            <person name="Yang W."/>
            <person name="Lam T.T.-Y."/>
            <person name="Chang Q."/>
            <person name="Ding S."/>
            <person name="Wang X."/>
            <person name="Zhu J."/>
            <person name="Ruan X."/>
            <person name="Zhao L."/>
            <person name="Wei J."/>
            <person name="Que T."/>
            <person name="Du C."/>
            <person name="Cheng J."/>
            <person name="Dai P."/>
            <person name="Han X."/>
            <person name="Huang E."/>
            <person name="Gao Y."/>
            <person name="Liu J."/>
            <person name="Shao H."/>
            <person name="Ye R."/>
            <person name="Li L."/>
            <person name="Wei W."/>
            <person name="Wang X."/>
            <person name="Wang C."/>
            <person name="Yang T."/>
            <person name="Huo Q."/>
            <person name="Li W."/>
            <person name="Guo W."/>
            <person name="Chen H."/>
            <person name="Zhou L."/>
            <person name="Ni X."/>
            <person name="Tian J."/>
            <person name="Zhou Y."/>
            <person name="Sheng Y."/>
            <person name="Liu T."/>
            <person name="Pan Y."/>
            <person name="Xia L."/>
            <person name="Li J."/>
            <person name="Zhao F."/>
            <person name="Cao W."/>
        </authorList>
    </citation>
    <scope>NUCLEOTIDE SEQUENCE</scope>
    <source>
        <strain evidence="1">Hyas-2018</strain>
    </source>
</reference>
<gene>
    <name evidence="1" type="ORF">HPB50_009247</name>
</gene>